<evidence type="ECO:0008006" key="6">
    <source>
        <dbReference type="Google" id="ProtNLM"/>
    </source>
</evidence>
<accession>A0A137ZC86</accession>
<evidence type="ECO:0000256" key="2">
    <source>
        <dbReference type="ARBA" id="ARBA00022679"/>
    </source>
</evidence>
<gene>
    <name evidence="4" type="ORF">AXK61_23735</name>
</gene>
<evidence type="ECO:0000256" key="3">
    <source>
        <dbReference type="ARBA" id="ARBA00023315"/>
    </source>
</evidence>
<dbReference type="SUPFAM" id="SSF55729">
    <property type="entry name" value="Acyl-CoA N-acyltransferases (Nat)"/>
    <property type="match status" value="1"/>
</dbReference>
<organism evidence="4 5">
    <name type="scientific">Tsukamurella pseudospumae</name>
    <dbReference type="NCBI Taxonomy" id="239498"/>
    <lineage>
        <taxon>Bacteria</taxon>
        <taxon>Bacillati</taxon>
        <taxon>Actinomycetota</taxon>
        <taxon>Actinomycetes</taxon>
        <taxon>Mycobacteriales</taxon>
        <taxon>Tsukamurellaceae</taxon>
        <taxon>Tsukamurella</taxon>
    </lineage>
</organism>
<protein>
    <recommendedName>
        <fullName evidence="6">N-acetyltransferase domain-containing protein</fullName>
    </recommendedName>
</protein>
<dbReference type="Gene3D" id="3.40.630.30">
    <property type="match status" value="1"/>
</dbReference>
<dbReference type="PANTHER" id="PTHR36449">
    <property type="entry name" value="ACETYLTRANSFERASE-RELATED"/>
    <property type="match status" value="1"/>
</dbReference>
<name>A0A137ZC86_9ACTN</name>
<proteinExistence type="predicted"/>
<reference evidence="4 5" key="1">
    <citation type="submission" date="2016-02" db="EMBL/GenBank/DDBJ databases">
        <authorList>
            <person name="Teng J.L."/>
            <person name="Tang Y."/>
            <person name="Huang Y."/>
            <person name="Guo F."/>
            <person name="Wei W."/>
            <person name="Chen J.H."/>
            <person name="Wong S.Y."/>
            <person name="Lau S.K."/>
            <person name="Woo P.C."/>
        </authorList>
    </citation>
    <scope>NUCLEOTIDE SEQUENCE [LARGE SCALE GENOMIC DNA]</scope>
    <source>
        <strain evidence="4 5">JCM 13375</strain>
    </source>
</reference>
<keyword evidence="3" id="KW-0012">Acyltransferase</keyword>
<comment type="caution">
    <text evidence="4">The sequence shown here is derived from an EMBL/GenBank/DDBJ whole genome shotgun (WGS) entry which is preliminary data.</text>
</comment>
<keyword evidence="1" id="KW-1277">Toxin-antitoxin system</keyword>
<dbReference type="PANTHER" id="PTHR36449:SF1">
    <property type="entry name" value="ACETYLTRANSFERASE"/>
    <property type="match status" value="1"/>
</dbReference>
<keyword evidence="5" id="KW-1185">Reference proteome</keyword>
<dbReference type="RefSeq" id="WP_068746353.1">
    <property type="nucleotide sequence ID" value="NZ_LSRE01000024.1"/>
</dbReference>
<keyword evidence="2" id="KW-0808">Transferase</keyword>
<dbReference type="EMBL" id="LSRE01000024">
    <property type="protein sequence ID" value="KXO95770.1"/>
    <property type="molecule type" value="Genomic_DNA"/>
</dbReference>
<dbReference type="InterPro" id="IPR016181">
    <property type="entry name" value="Acyl_CoA_acyltransferase"/>
</dbReference>
<evidence type="ECO:0000313" key="4">
    <source>
        <dbReference type="EMBL" id="KXO95770.1"/>
    </source>
</evidence>
<evidence type="ECO:0000313" key="5">
    <source>
        <dbReference type="Proteomes" id="UP000070409"/>
    </source>
</evidence>
<evidence type="ECO:0000256" key="1">
    <source>
        <dbReference type="ARBA" id="ARBA00022649"/>
    </source>
</evidence>
<sequence length="173" mass="19269">MTEPAQFRLERLTEEHHTSYFDCGVKSLDDWLASHALDEQDQGRSCTHVWADAGGCVVAYFTLLPTTIVESDSGIMSILRPARFPRTSDLCGVLLGKLALDQSLRRQGRGNDLLAEAFVTAYEAVQLIGGVHLVTDPRDEVRGFYLQFGFVELEGTKRMFLPMREFAEGGTPL</sequence>
<dbReference type="Proteomes" id="UP000070409">
    <property type="component" value="Unassembled WGS sequence"/>
</dbReference>